<organism evidence="1 2">
    <name type="scientific">Xylaria bambusicola</name>
    <dbReference type="NCBI Taxonomy" id="326684"/>
    <lineage>
        <taxon>Eukaryota</taxon>
        <taxon>Fungi</taxon>
        <taxon>Dikarya</taxon>
        <taxon>Ascomycota</taxon>
        <taxon>Pezizomycotina</taxon>
        <taxon>Sordariomycetes</taxon>
        <taxon>Xylariomycetidae</taxon>
        <taxon>Xylariales</taxon>
        <taxon>Xylariaceae</taxon>
        <taxon>Xylaria</taxon>
    </lineage>
</organism>
<sequence>MQACNVVIPIRPQSRFSLLQPLQPPQPPVLDLITLQPPQSPQPSPASQPSQLTLRNPITAHGQGVVRPVVIPPGVDQNEVDRLGEGANLVIRIAPLLRAEPVPGPTLLLYNIDGIEPITNALLNLPHGDPERADVRLLQFPRPDHPNPHGLPALRTIPDNTIINEFQPLGKCLEIYPSGNVCQRPCASVCEDIIHGEHCESPVCIPCNNVIRRRFQPALAEIARSLRAYACGPCSSIAQDPANLAGKRLRVWGVQPNAFDGDLSGPNKSTSMGLPKYITGCNCATKLLDRFLCTAHRLEHFLRIRAQAQDLRQYISSVFGRQACPFCLNRVGIDSYGFRDPQGNPFPNIIYTCLSCFGVVSMPASIHDIIGPNP</sequence>
<accession>A0AAN7Z8E5</accession>
<dbReference type="EMBL" id="JAWHQM010000008">
    <property type="protein sequence ID" value="KAK5628446.1"/>
    <property type="molecule type" value="Genomic_DNA"/>
</dbReference>
<reference evidence="1 2" key="1">
    <citation type="submission" date="2023-10" db="EMBL/GenBank/DDBJ databases">
        <title>Draft genome sequence of Xylaria bambusicola isolate GMP-LS, the root and basal stem rot pathogen of sugarcane in Indonesia.</title>
        <authorList>
            <person name="Selvaraj P."/>
            <person name="Muralishankar V."/>
            <person name="Muruganantham S."/>
            <person name="Sp S."/>
            <person name="Haryani S."/>
            <person name="Lau K.J.X."/>
            <person name="Naqvi N.I."/>
        </authorList>
    </citation>
    <scope>NUCLEOTIDE SEQUENCE [LARGE SCALE GENOMIC DNA]</scope>
    <source>
        <strain evidence="1">GMP-LS</strain>
    </source>
</reference>
<dbReference type="AlphaFoldDB" id="A0AAN7Z8E5"/>
<name>A0AAN7Z8E5_9PEZI</name>
<comment type="caution">
    <text evidence="1">The sequence shown here is derived from an EMBL/GenBank/DDBJ whole genome shotgun (WGS) entry which is preliminary data.</text>
</comment>
<evidence type="ECO:0000313" key="1">
    <source>
        <dbReference type="EMBL" id="KAK5628446.1"/>
    </source>
</evidence>
<proteinExistence type="predicted"/>
<evidence type="ECO:0000313" key="2">
    <source>
        <dbReference type="Proteomes" id="UP001305414"/>
    </source>
</evidence>
<gene>
    <name evidence="1" type="ORF">RRF57_004161</name>
</gene>
<protein>
    <submittedName>
        <fullName evidence="1">Uncharacterized protein</fullName>
    </submittedName>
</protein>
<dbReference type="Proteomes" id="UP001305414">
    <property type="component" value="Unassembled WGS sequence"/>
</dbReference>
<keyword evidence="2" id="KW-1185">Reference proteome</keyword>